<sequence length="52" mass="6261">MATRDEIEAEAEDELEKLRDAEPIPLEQQMREDNEARREAFKQWQREITGEE</sequence>
<dbReference type="EMBL" id="CP100358">
    <property type="protein sequence ID" value="UTF55955.1"/>
    <property type="molecule type" value="Genomic_DNA"/>
</dbReference>
<evidence type="ECO:0000256" key="1">
    <source>
        <dbReference type="SAM" id="MobiDB-lite"/>
    </source>
</evidence>
<dbReference type="RefSeq" id="WP_254161499.1">
    <property type="nucleotide sequence ID" value="NZ_CP100358.1"/>
</dbReference>
<dbReference type="GeneID" id="73292562"/>
<evidence type="ECO:0000313" key="3">
    <source>
        <dbReference type="Proteomes" id="UP001056855"/>
    </source>
</evidence>
<proteinExistence type="predicted"/>
<feature type="compositionally biased region" description="Basic and acidic residues" evidence="1">
    <location>
        <begin position="29"/>
        <end position="52"/>
    </location>
</feature>
<keyword evidence="3" id="KW-1185">Reference proteome</keyword>
<feature type="region of interest" description="Disordered" evidence="1">
    <location>
        <begin position="1"/>
        <end position="52"/>
    </location>
</feature>
<evidence type="ECO:0000313" key="2">
    <source>
        <dbReference type="EMBL" id="UTF55955.1"/>
    </source>
</evidence>
<name>A0A9E7NFA9_9EURY</name>
<gene>
    <name evidence="2" type="ORF">NGM29_20910</name>
</gene>
<organism evidence="2 3">
    <name type="scientific">Natronosalvus rutilus</name>
    <dbReference type="NCBI Taxonomy" id="2953753"/>
    <lineage>
        <taxon>Archaea</taxon>
        <taxon>Methanobacteriati</taxon>
        <taxon>Methanobacteriota</taxon>
        <taxon>Stenosarchaea group</taxon>
        <taxon>Halobacteria</taxon>
        <taxon>Halobacteriales</taxon>
        <taxon>Natrialbaceae</taxon>
        <taxon>Natronosalvus</taxon>
    </lineage>
</organism>
<accession>A0A9E7NFA9</accession>
<protein>
    <submittedName>
        <fullName evidence="2">Uncharacterized protein</fullName>
    </submittedName>
</protein>
<dbReference type="Proteomes" id="UP001056855">
    <property type="component" value="Plasmid unnamed3"/>
</dbReference>
<dbReference type="KEGG" id="sawl:NGM29_20910"/>
<geneLocation type="plasmid" evidence="2 3">
    <name>unnamed3</name>
</geneLocation>
<reference evidence="2" key="1">
    <citation type="submission" date="2022-06" db="EMBL/GenBank/DDBJ databases">
        <title>Diverse halophilic archaea isolated from saline environments.</title>
        <authorList>
            <person name="Cui H.-L."/>
        </authorList>
    </citation>
    <scope>NUCLEOTIDE SEQUENCE</scope>
    <source>
        <strain evidence="2">WLHS1</strain>
        <plasmid evidence="2">unnamed3</plasmid>
    </source>
</reference>
<keyword evidence="2" id="KW-0614">Plasmid</keyword>
<dbReference type="AlphaFoldDB" id="A0A9E7NFA9"/>